<feature type="chain" id="PRO_5037593748" evidence="1">
    <location>
        <begin position="25"/>
        <end position="207"/>
    </location>
</feature>
<keyword evidence="3" id="KW-1185">Reference proteome</keyword>
<dbReference type="PANTHER" id="PTHR36573:SF1">
    <property type="entry name" value="INTERMEMBRANE PHOSPHOLIPID TRANSPORT SYSTEM BINDING PROTEIN MLAC"/>
    <property type="match status" value="1"/>
</dbReference>
<evidence type="ECO:0000313" key="2">
    <source>
        <dbReference type="EMBL" id="QXM25574.1"/>
    </source>
</evidence>
<name>A0A975U3E6_9PROT</name>
<gene>
    <name evidence="2" type="ORF">KO353_05005</name>
</gene>
<proteinExistence type="predicted"/>
<dbReference type="PANTHER" id="PTHR36573">
    <property type="entry name" value="INTERMEMBRANE PHOSPHOLIPID TRANSPORT SYSTEM BINDING PROTEIN MLAC"/>
    <property type="match status" value="1"/>
</dbReference>
<dbReference type="RefSeq" id="WP_218286630.1">
    <property type="nucleotide sequence ID" value="NZ_CP076448.1"/>
</dbReference>
<evidence type="ECO:0000313" key="3">
    <source>
        <dbReference type="Proteomes" id="UP000694001"/>
    </source>
</evidence>
<dbReference type="EMBL" id="CP076448">
    <property type="protein sequence ID" value="QXM25574.1"/>
    <property type="molecule type" value="Genomic_DNA"/>
</dbReference>
<dbReference type="Proteomes" id="UP000694001">
    <property type="component" value="Chromosome"/>
</dbReference>
<dbReference type="KEGG" id="elio:KO353_05005"/>
<reference evidence="2" key="1">
    <citation type="submission" date="2021-06" db="EMBL/GenBank/DDBJ databases">
        <title>Elioraea tepida, sp. nov., a moderately thermophilic aerobic anoxygenic phototrophic bacterium isolated from an alkaline siliceous hot spring mat community in Yellowstone National Park, WY, USA.</title>
        <authorList>
            <person name="Saini M.K."/>
            <person name="Yoshida S."/>
            <person name="Sebastian A."/>
            <person name="Hirose S."/>
            <person name="Hara E."/>
            <person name="Tamaki H."/>
            <person name="Soulier N.T."/>
            <person name="Albert I."/>
            <person name="Hanada S."/>
            <person name="Bryant D.A."/>
            <person name="Tank M."/>
        </authorList>
    </citation>
    <scope>NUCLEOTIDE SEQUENCE</scope>
    <source>
        <strain evidence="2">MS-P2</strain>
    </source>
</reference>
<dbReference type="AlphaFoldDB" id="A0A975U3E6"/>
<keyword evidence="1" id="KW-0732">Signal</keyword>
<feature type="signal peptide" evidence="1">
    <location>
        <begin position="1"/>
        <end position="24"/>
    </location>
</feature>
<dbReference type="Pfam" id="PF05494">
    <property type="entry name" value="MlaC"/>
    <property type="match status" value="1"/>
</dbReference>
<evidence type="ECO:0000256" key="1">
    <source>
        <dbReference type="SAM" id="SignalP"/>
    </source>
</evidence>
<dbReference type="InterPro" id="IPR008869">
    <property type="entry name" value="MlaC/ttg2D"/>
</dbReference>
<accession>A0A975U3E6</accession>
<sequence>MRRRLFSACLVSLPFAAAAPLAAAADLPSRAAGFIEARGAEVIAVINGPGTLEEKRERVAAILREAVDVRGVAQFVLGRHWRTATAPQRDAYLALFEELLVRTLSSRFGELNGASFTVSRAQMVSEDEAVVSTVVTRPNTPAVTLDWRVADIGGKPKIVDLVAEGTSLRITQRSEYSAVVQRSGGVDGLLNAMRQQLAQLEQQALPR</sequence>
<organism evidence="2 3">
    <name type="scientific">Elioraea tepida</name>
    <dbReference type="NCBI Taxonomy" id="2843330"/>
    <lineage>
        <taxon>Bacteria</taxon>
        <taxon>Pseudomonadati</taxon>
        <taxon>Pseudomonadota</taxon>
        <taxon>Alphaproteobacteria</taxon>
        <taxon>Acetobacterales</taxon>
        <taxon>Elioraeaceae</taxon>
        <taxon>Elioraea</taxon>
    </lineage>
</organism>
<protein>
    <submittedName>
        <fullName evidence="2">ABC transporter substrate-binding protein</fullName>
    </submittedName>
</protein>